<dbReference type="SUPFAM" id="SSF103473">
    <property type="entry name" value="MFS general substrate transporter"/>
    <property type="match status" value="1"/>
</dbReference>
<dbReference type="Proteomes" id="UP000020492">
    <property type="component" value="Unassembled WGS sequence"/>
</dbReference>
<dbReference type="OrthoDB" id="66388at2"/>
<keyword evidence="3" id="KW-1185">Reference proteome</keyword>
<dbReference type="RefSeq" id="WP_051517529.1">
    <property type="nucleotide sequence ID" value="NZ_JHAC01000093.1"/>
</dbReference>
<feature type="transmembrane region" description="Helical" evidence="1">
    <location>
        <begin position="359"/>
        <end position="378"/>
    </location>
</feature>
<evidence type="ECO:0000313" key="2">
    <source>
        <dbReference type="EMBL" id="EYB66471.1"/>
    </source>
</evidence>
<feature type="transmembrane region" description="Helical" evidence="1">
    <location>
        <begin position="137"/>
        <end position="160"/>
    </location>
</feature>
<dbReference type="Pfam" id="PF07690">
    <property type="entry name" value="MFS_1"/>
    <property type="match status" value="1"/>
</dbReference>
<dbReference type="PANTHER" id="PTHR11360:SF290">
    <property type="entry name" value="MONOCARBOXYLATE MFS PERMEASE"/>
    <property type="match status" value="1"/>
</dbReference>
<organism evidence="2 3">
    <name type="scientific">Deinococcus phoenicis</name>
    <dbReference type="NCBI Taxonomy" id="1476583"/>
    <lineage>
        <taxon>Bacteria</taxon>
        <taxon>Thermotogati</taxon>
        <taxon>Deinococcota</taxon>
        <taxon>Deinococci</taxon>
        <taxon>Deinococcales</taxon>
        <taxon>Deinococcaceae</taxon>
        <taxon>Deinococcus</taxon>
    </lineage>
</organism>
<keyword evidence="1" id="KW-0472">Membrane</keyword>
<dbReference type="EMBL" id="JHAC01000093">
    <property type="protein sequence ID" value="EYB66471.1"/>
    <property type="molecule type" value="Genomic_DNA"/>
</dbReference>
<feature type="transmembrane region" description="Helical" evidence="1">
    <location>
        <begin position="12"/>
        <end position="30"/>
    </location>
</feature>
<dbReference type="InterPro" id="IPR050327">
    <property type="entry name" value="Proton-linked_MCT"/>
</dbReference>
<dbReference type="PANTHER" id="PTHR11360">
    <property type="entry name" value="MONOCARBOXYLATE TRANSPORTER"/>
    <property type="match status" value="1"/>
</dbReference>
<dbReference type="InterPro" id="IPR011701">
    <property type="entry name" value="MFS"/>
</dbReference>
<keyword evidence="1" id="KW-0812">Transmembrane</keyword>
<accession>A0A016QKG2</accession>
<feature type="transmembrane region" description="Helical" evidence="1">
    <location>
        <begin position="50"/>
        <end position="70"/>
    </location>
</feature>
<feature type="transmembrane region" description="Helical" evidence="1">
    <location>
        <begin position="207"/>
        <end position="228"/>
    </location>
</feature>
<feature type="transmembrane region" description="Helical" evidence="1">
    <location>
        <begin position="295"/>
        <end position="313"/>
    </location>
</feature>
<dbReference type="Gene3D" id="1.20.1250.20">
    <property type="entry name" value="MFS general substrate transporter like domains"/>
    <property type="match status" value="1"/>
</dbReference>
<dbReference type="STRING" id="1476583.DEIPH_ctg139orf0210"/>
<feature type="transmembrane region" description="Helical" evidence="1">
    <location>
        <begin position="166"/>
        <end position="186"/>
    </location>
</feature>
<evidence type="ECO:0000256" key="1">
    <source>
        <dbReference type="SAM" id="Phobius"/>
    </source>
</evidence>
<gene>
    <name evidence="2" type="ORF">DEIPH_ctg139orf0210</name>
</gene>
<sequence length="390" mass="40271">MPDSAHGQHPLVWTLAVLTTVSYGALYYAQPLLAVAAEHEWGWTRTQTSLAFTLALLVTALIAPTVGRLLDEHGGRVLVGGGAMLGGLALVWLAAASSYLLFVLGWLLAGAAMALTFYEAVFTVLGQRVSGAERTRATLTITLVAGLASTIFVPLTTALLTGGLRGALLGLAALLLAVGLLAWRVLPKHRGAAPGTVQPPFTPDRAFVRLTLAFTLARIVTVGVGLQLAPLLLATEYPPALAAGLTGLAGLAALPGRVLFVPLLGRLGALPLTLLLFAVLGLGALLLHFPAAAPLTISGIVLFGMASGALTLARAELLARQYRPEDFGTANGRMARPVNLAQAFTPLGVGWLYTVSGGYGWSLTLLALLAGLAVWVAWGAAPREVPAPGA</sequence>
<dbReference type="PATRIC" id="fig|1476583.3.peg.3714"/>
<evidence type="ECO:0000313" key="3">
    <source>
        <dbReference type="Proteomes" id="UP000020492"/>
    </source>
</evidence>
<feature type="transmembrane region" description="Helical" evidence="1">
    <location>
        <begin position="240"/>
        <end position="260"/>
    </location>
</feature>
<dbReference type="AlphaFoldDB" id="A0A016QKG2"/>
<name>A0A016QKG2_9DEIO</name>
<dbReference type="eggNOG" id="COG2807">
    <property type="taxonomic scope" value="Bacteria"/>
</dbReference>
<dbReference type="GO" id="GO:0022857">
    <property type="term" value="F:transmembrane transporter activity"/>
    <property type="evidence" value="ECO:0007669"/>
    <property type="project" value="InterPro"/>
</dbReference>
<feature type="transmembrane region" description="Helical" evidence="1">
    <location>
        <begin position="77"/>
        <end position="95"/>
    </location>
</feature>
<feature type="transmembrane region" description="Helical" evidence="1">
    <location>
        <begin position="101"/>
        <end position="125"/>
    </location>
</feature>
<feature type="transmembrane region" description="Helical" evidence="1">
    <location>
        <begin position="267"/>
        <end position="289"/>
    </location>
</feature>
<keyword evidence="1" id="KW-1133">Transmembrane helix</keyword>
<protein>
    <submittedName>
        <fullName evidence="2">Major facilitator superfamily membrane protein</fullName>
    </submittedName>
</protein>
<comment type="caution">
    <text evidence="2">The sequence shown here is derived from an EMBL/GenBank/DDBJ whole genome shotgun (WGS) entry which is preliminary data.</text>
</comment>
<dbReference type="InterPro" id="IPR036259">
    <property type="entry name" value="MFS_trans_sf"/>
</dbReference>
<reference evidence="2 3" key="1">
    <citation type="submission" date="2014-03" db="EMBL/GenBank/DDBJ databases">
        <title>Draft genome sequence of Deinococcus phoenicis 1P10ME.</title>
        <authorList>
            <person name="Stepanov V.G."/>
            <person name="Vaishampayan P."/>
            <person name="Venkateswaran K."/>
            <person name="Fox G.E."/>
        </authorList>
    </citation>
    <scope>NUCLEOTIDE SEQUENCE [LARGE SCALE GENOMIC DNA]</scope>
    <source>
        <strain evidence="2 3">1P10ME</strain>
    </source>
</reference>
<proteinExistence type="predicted"/>